<evidence type="ECO:0000259" key="8">
    <source>
        <dbReference type="Pfam" id="PF07928"/>
    </source>
</evidence>
<feature type="region of interest" description="Disordered" evidence="7">
    <location>
        <begin position="1"/>
        <end position="69"/>
    </location>
</feature>
<comment type="caution">
    <text evidence="9">The sequence shown here is derived from an EMBL/GenBank/DDBJ whole genome shotgun (WGS) entry which is preliminary data.</text>
</comment>
<feature type="region of interest" description="Disordered" evidence="7">
    <location>
        <begin position="153"/>
        <end position="193"/>
    </location>
</feature>
<evidence type="ECO:0000256" key="6">
    <source>
        <dbReference type="ARBA" id="ARBA00023054"/>
    </source>
</evidence>
<feature type="compositionally biased region" description="Low complexity" evidence="7">
    <location>
        <begin position="1"/>
        <end position="10"/>
    </location>
</feature>
<dbReference type="AlphaFoldDB" id="A0A8H7KIN7"/>
<feature type="compositionally biased region" description="Polar residues" evidence="7">
    <location>
        <begin position="757"/>
        <end position="769"/>
    </location>
</feature>
<dbReference type="InterPro" id="IPR012501">
    <property type="entry name" value="Vps54_C"/>
</dbReference>
<dbReference type="EMBL" id="JABXXO010000004">
    <property type="protein sequence ID" value="KAF7778553.1"/>
    <property type="molecule type" value="Genomic_DNA"/>
</dbReference>
<feature type="region of interest" description="Disordered" evidence="7">
    <location>
        <begin position="388"/>
        <end position="409"/>
    </location>
</feature>
<dbReference type="InterPro" id="IPR039745">
    <property type="entry name" value="Vps54"/>
</dbReference>
<evidence type="ECO:0000256" key="3">
    <source>
        <dbReference type="ARBA" id="ARBA00022448"/>
    </source>
</evidence>
<dbReference type="GO" id="GO:0015031">
    <property type="term" value="P:protein transport"/>
    <property type="evidence" value="ECO:0007669"/>
    <property type="project" value="UniProtKB-KW"/>
</dbReference>
<dbReference type="GO" id="GO:0006896">
    <property type="term" value="P:Golgi to vacuole transport"/>
    <property type="evidence" value="ECO:0007669"/>
    <property type="project" value="TreeGrafter"/>
</dbReference>
<feature type="compositionally biased region" description="Low complexity" evidence="7">
    <location>
        <begin position="1165"/>
        <end position="1176"/>
    </location>
</feature>
<dbReference type="PANTHER" id="PTHR12965">
    <property type="entry name" value="VACUOLAR PROTEIN SORTING 54"/>
    <property type="match status" value="1"/>
</dbReference>
<feature type="region of interest" description="Disordered" evidence="7">
    <location>
        <begin position="220"/>
        <end position="249"/>
    </location>
</feature>
<organism evidence="9 10">
    <name type="scientific">Agaricus bisporus var. burnettii</name>
    <dbReference type="NCBI Taxonomy" id="192524"/>
    <lineage>
        <taxon>Eukaryota</taxon>
        <taxon>Fungi</taxon>
        <taxon>Dikarya</taxon>
        <taxon>Basidiomycota</taxon>
        <taxon>Agaricomycotina</taxon>
        <taxon>Agaricomycetes</taxon>
        <taxon>Agaricomycetidae</taxon>
        <taxon>Agaricales</taxon>
        <taxon>Agaricineae</taxon>
        <taxon>Agaricaceae</taxon>
        <taxon>Agaricus</taxon>
    </lineage>
</organism>
<comment type="similarity">
    <text evidence="2">Belongs to the VPS54 family.</text>
</comment>
<dbReference type="GO" id="GO:0005829">
    <property type="term" value="C:cytosol"/>
    <property type="evidence" value="ECO:0007669"/>
    <property type="project" value="GOC"/>
</dbReference>
<feature type="region of interest" description="Disordered" evidence="7">
    <location>
        <begin position="1163"/>
        <end position="1221"/>
    </location>
</feature>
<feature type="region of interest" description="Disordered" evidence="7">
    <location>
        <begin position="1062"/>
        <end position="1081"/>
    </location>
</feature>
<proteinExistence type="inferred from homology"/>
<keyword evidence="6" id="KW-0175">Coiled coil</keyword>
<dbReference type="Gene3D" id="6.10.250.860">
    <property type="match status" value="1"/>
</dbReference>
<feature type="domain" description="Vacuolar protein sorting-associated protein 54 C-terminal" evidence="8">
    <location>
        <begin position="815"/>
        <end position="946"/>
    </location>
</feature>
<keyword evidence="3" id="KW-0813">Transport</keyword>
<feature type="compositionally biased region" description="Pro residues" evidence="7">
    <location>
        <begin position="11"/>
        <end position="26"/>
    </location>
</feature>
<keyword evidence="5" id="KW-0333">Golgi apparatus</keyword>
<feature type="region of interest" description="Disordered" evidence="7">
    <location>
        <begin position="738"/>
        <end position="772"/>
    </location>
</feature>
<evidence type="ECO:0000256" key="2">
    <source>
        <dbReference type="ARBA" id="ARBA00009150"/>
    </source>
</evidence>
<evidence type="ECO:0000256" key="5">
    <source>
        <dbReference type="ARBA" id="ARBA00023034"/>
    </source>
</evidence>
<name>A0A8H7KIN7_AGABI</name>
<gene>
    <name evidence="9" type="ORF">Agabi119p4_2898</name>
</gene>
<feature type="region of interest" description="Disordered" evidence="7">
    <location>
        <begin position="1106"/>
        <end position="1129"/>
    </location>
</feature>
<dbReference type="GO" id="GO:0019905">
    <property type="term" value="F:syntaxin binding"/>
    <property type="evidence" value="ECO:0007669"/>
    <property type="project" value="TreeGrafter"/>
</dbReference>
<dbReference type="GO" id="GO:0000938">
    <property type="term" value="C:GARP complex"/>
    <property type="evidence" value="ECO:0007669"/>
    <property type="project" value="InterPro"/>
</dbReference>
<dbReference type="GO" id="GO:0042147">
    <property type="term" value="P:retrograde transport, endosome to Golgi"/>
    <property type="evidence" value="ECO:0007669"/>
    <property type="project" value="InterPro"/>
</dbReference>
<dbReference type="Pfam" id="PF07928">
    <property type="entry name" value="Vps54"/>
    <property type="match status" value="1"/>
</dbReference>
<comment type="subcellular location">
    <subcellularLocation>
        <location evidence="1">Golgi apparatus</location>
        <location evidence="1">trans-Golgi network</location>
    </subcellularLocation>
</comment>
<evidence type="ECO:0000256" key="1">
    <source>
        <dbReference type="ARBA" id="ARBA00004601"/>
    </source>
</evidence>
<keyword evidence="4" id="KW-0653">Protein transport</keyword>
<sequence>MSEVSSVSSRPPTPSNLPVNPVPPARPYRFTWDPSTRRPGPESVSGTTEGRGADYFNQQTPTPFPLGALNPSAAVLESSSLPNEWSSSRHGFHAISTVLNNPRKKQAPPKAHSHLPAVPPAELPRVRRKDFDSYLRAISPEWERFERNTRLGSEGQAQLDSSALQSHGEDVTPRASISSDQTTPRIIPTQNRAIPPLESVPSVFFQQGFTLADPKTFAKVTEQPDDPRSTSRPSSSSGPTPVDYFTDPSSSLSYTPPLLDKFSHYADTVEQHLVREISIRSTSFFAALTNLQDLQSESDLCLDRISQLRGLLKDVDEKTAMKGLDVVKKGKKVDNVVKIKKMARDIEGVVEMTRIAKGFVGAGQWGEALTVVEELETLWEGETQRDVKVNGGGLETMPEEDEDGSTLAEQDRKPTVGFPLSALAAFSELPSHLQVLTLEIATSLSQDLVIVLRHDLEQRALRYQSPQNLKTNGHTTDSKVKDESLRDRLKPLIHNLVRTKGLKDAILKWREDVLNEVRSVVKKAVSGFDKEWDEDKEENKTALIQHLKDMEYTTFMPLLQGVYKQFMTLIESIQIQNNIMNDLLESLQIPNKHSIPTTSFQSIAEDLADLLSSTTELSHTTSAKLLQPRTETHSILPIPQFLALYYDSMAFVVKCEVICRRMVIGLRGVVIRQASVYLGKFHQGRVERCARVVLDETWNQVEVGGEIQDVVDVLVKCAVRDAMELNINAEGAVFGNTESGKGGTLNGTKANGKGDDSTSTMVPSPSRSASPHLRALPTTKTFAELGETVTVQSSESKESTKSGKGNPKHLKIEDRSYYIVSATAEILVLLIDYLKLIVNLSTLTKDTINKVVEFLMTFNSRTCQLVLGAGAMRSAGLKHITAKHLALASQSLSVVSELIPYVRETFRRHLNQAEAVLLVDFDKLKRDYQVHQTEIHAKLISIMGDRLTAHIESLKAIDWAQPNDGGVNAYMQTLVKETVTLHKVLSRYLSAAVVEYVMTEVFAGINHRLSEVYGKIDLPSQDAKLRLLADTKFLHKELSGLKNVMASMGMLETVVSEKQVGRANMPSPSPMSPTFSPPKRSNTISANQRLKGLLSRSSTIASKPVEKALRSPDPMTSPRFAMPSSPPLPFGKPTLGSAFASASTSTLASDGASMSTQDLSVLREPILSPSPSSPLIDGTEDKPDQAVEFMLPSQQNEIKTPVDAVRTQAPLPEIPLTEKEP</sequence>
<dbReference type="PANTHER" id="PTHR12965:SF0">
    <property type="entry name" value="VACUOLAR PROTEIN SORTING-ASSOCIATED PROTEIN 54"/>
    <property type="match status" value="1"/>
</dbReference>
<evidence type="ECO:0000256" key="4">
    <source>
        <dbReference type="ARBA" id="ARBA00022927"/>
    </source>
</evidence>
<dbReference type="Proteomes" id="UP000629468">
    <property type="component" value="Unassembled WGS sequence"/>
</dbReference>
<evidence type="ECO:0000313" key="9">
    <source>
        <dbReference type="EMBL" id="KAF7778553.1"/>
    </source>
</evidence>
<reference evidence="9 10" key="1">
    <citation type="journal article" name="Sci. Rep.">
        <title>Telomere-to-telomere assembled and centromere annotated genomes of the two main subspecies of the button mushroom Agaricus bisporus reveal especially polymorphic chromosome ends.</title>
        <authorList>
            <person name="Sonnenberg A.S.M."/>
            <person name="Sedaghat-Telgerd N."/>
            <person name="Lavrijssen B."/>
            <person name="Ohm R.A."/>
            <person name="Hendrickx P.M."/>
            <person name="Scholtmeijer K."/>
            <person name="Baars J.J.P."/>
            <person name="van Peer A."/>
        </authorList>
    </citation>
    <scope>NUCLEOTIDE SEQUENCE [LARGE SCALE GENOMIC DNA]</scope>
    <source>
        <strain evidence="9 10">H119_p4</strain>
    </source>
</reference>
<feature type="compositionally biased region" description="Low complexity" evidence="7">
    <location>
        <begin position="230"/>
        <end position="241"/>
    </location>
</feature>
<evidence type="ECO:0000313" key="10">
    <source>
        <dbReference type="Proteomes" id="UP000629468"/>
    </source>
</evidence>
<protein>
    <recommendedName>
        <fullName evidence="8">Vacuolar protein sorting-associated protein 54 C-terminal domain-containing protein</fullName>
    </recommendedName>
</protein>
<accession>A0A8H7KIN7</accession>
<feature type="compositionally biased region" description="Polar residues" evidence="7">
    <location>
        <begin position="175"/>
        <end position="192"/>
    </location>
</feature>
<feature type="compositionally biased region" description="Polar residues" evidence="7">
    <location>
        <begin position="155"/>
        <end position="165"/>
    </location>
</feature>
<evidence type="ECO:0000256" key="7">
    <source>
        <dbReference type="SAM" id="MobiDB-lite"/>
    </source>
</evidence>